<proteinExistence type="predicted"/>
<evidence type="ECO:0000313" key="3">
    <source>
        <dbReference type="RefSeq" id="XP_030042711.1"/>
    </source>
</evidence>
<evidence type="ECO:0000313" key="2">
    <source>
        <dbReference type="Proteomes" id="UP000515156"/>
    </source>
</evidence>
<reference evidence="3" key="1">
    <citation type="submission" date="2025-08" db="UniProtKB">
        <authorList>
            <consortium name="RefSeq"/>
        </authorList>
    </citation>
    <scope>IDENTIFICATION</scope>
</reference>
<dbReference type="Proteomes" id="UP000515156">
    <property type="component" value="Chromosome 14"/>
</dbReference>
<feature type="compositionally biased region" description="Basic and acidic residues" evidence="1">
    <location>
        <begin position="55"/>
        <end position="76"/>
    </location>
</feature>
<gene>
    <name evidence="3" type="primary">LOC115457432</name>
</gene>
<organism evidence="2 3">
    <name type="scientific">Microcaecilia unicolor</name>
    <dbReference type="NCBI Taxonomy" id="1415580"/>
    <lineage>
        <taxon>Eukaryota</taxon>
        <taxon>Metazoa</taxon>
        <taxon>Chordata</taxon>
        <taxon>Craniata</taxon>
        <taxon>Vertebrata</taxon>
        <taxon>Euteleostomi</taxon>
        <taxon>Amphibia</taxon>
        <taxon>Gymnophiona</taxon>
        <taxon>Siphonopidae</taxon>
        <taxon>Microcaecilia</taxon>
    </lineage>
</organism>
<feature type="region of interest" description="Disordered" evidence="1">
    <location>
        <begin position="232"/>
        <end position="346"/>
    </location>
</feature>
<accession>A0A6P7WNS4</accession>
<feature type="region of interest" description="Disordered" evidence="1">
    <location>
        <begin position="585"/>
        <end position="605"/>
    </location>
</feature>
<protein>
    <submittedName>
        <fullName evidence="3">Uncharacterized protein LOC115457432</fullName>
    </submittedName>
</protein>
<name>A0A6P7WNS4_9AMPH</name>
<dbReference type="InParanoid" id="A0A6P7WNS4"/>
<feature type="compositionally biased region" description="Polar residues" evidence="1">
    <location>
        <begin position="9"/>
        <end position="20"/>
    </location>
</feature>
<dbReference type="RefSeq" id="XP_030042711.1">
    <property type="nucleotide sequence ID" value="XM_030186851.1"/>
</dbReference>
<feature type="region of interest" description="Disordered" evidence="1">
    <location>
        <begin position="1"/>
        <end position="98"/>
    </location>
</feature>
<keyword evidence="2" id="KW-1185">Reference proteome</keyword>
<dbReference type="KEGG" id="muo:115457432"/>
<dbReference type="AlphaFoldDB" id="A0A6P7WNS4"/>
<feature type="region of interest" description="Disordered" evidence="1">
    <location>
        <begin position="163"/>
        <end position="184"/>
    </location>
</feature>
<feature type="compositionally biased region" description="Polar residues" evidence="1">
    <location>
        <begin position="688"/>
        <end position="699"/>
    </location>
</feature>
<feature type="compositionally biased region" description="Polar residues" evidence="1">
    <location>
        <begin position="317"/>
        <end position="334"/>
    </location>
</feature>
<feature type="compositionally biased region" description="Polar residues" evidence="1">
    <location>
        <begin position="644"/>
        <end position="655"/>
    </location>
</feature>
<feature type="compositionally biased region" description="Polar residues" evidence="1">
    <location>
        <begin position="276"/>
        <end position="295"/>
    </location>
</feature>
<sequence>MPEEAGMASNETNSEATAVLTSKEAKSSTPASLKSDEGVQPDSLVSMGTGDAPQDEDRIKEEKDEPYERVEIKDSDEGSCAPVGSEEDRENHHMDPGSQRIIDHVLEFRETSDGLQMEMVNKVSNRGSHDLEGSKEGKNNHHMTMESQNIMGEVHHDTQFKETSEGSTDNICNGPFDDEEVKDTSRKLSLNVQCKETNVSVAGEPKGSTDAPCSDIQSRETNDSLMVCKQVCDPNQTETGTTDTGDETHHATKSNHGTSTCYAESCDIPPDEAESDVSTHSSHNPTEVQDTCNKSPTDRDCVDDIGRSLTVKVPGSARTSTISTDTLNTNSEQCPLSEEESDADWQSAEGHLLDSVQDECHLFLEEPLQVKEKADIQGTRKKPLGKKEQEEGFMCSSNESKEQLSFNHELQQGLLPAVESDGLISSDLPAELALGPSLEHSLLTNRGFQEFVEEHSDSPMCLQTHDSVSHTSKEETNLSNEQVKGKLHVNNMDLDSKSMDIIAHEMSGTESPTAVQSTSSNILENKRDLEETLQHLMEKDLTDSSGQASLQNQRSWSPDILPSGCLLPKGMGGALVGISDGMQTNSSFGTFDGEEPQHGEGEASYDPLLQQSHDDIREDLVVEEIIDSDTIQQPGGDMEEDGQETQSQHDPLLQQSHDDIREDLGGEEITDSDTIQQTGGDMEEDGQETQSQHDPLLQQSHDDIREDLGGEEITDIT</sequence>
<evidence type="ECO:0000256" key="1">
    <source>
        <dbReference type="SAM" id="MobiDB-lite"/>
    </source>
</evidence>
<feature type="region of interest" description="Disordered" evidence="1">
    <location>
        <begin position="631"/>
        <end position="717"/>
    </location>
</feature>
<feature type="compositionally biased region" description="Basic and acidic residues" evidence="1">
    <location>
        <begin position="89"/>
        <end position="98"/>
    </location>
</feature>
<feature type="compositionally biased region" description="Basic and acidic residues" evidence="1">
    <location>
        <begin position="296"/>
        <end position="306"/>
    </location>
</feature>
<dbReference type="GeneID" id="115457432"/>